<feature type="compositionally biased region" description="Low complexity" evidence="7">
    <location>
        <begin position="282"/>
        <end position="293"/>
    </location>
</feature>
<evidence type="ECO:0000256" key="2">
    <source>
        <dbReference type="ARBA" id="ARBA00007117"/>
    </source>
</evidence>
<keyword evidence="5" id="KW-0804">Transcription</keyword>
<dbReference type="PANTHER" id="PTHR13581">
    <property type="entry name" value="MRG-BINDING PROTEIN"/>
    <property type="match status" value="1"/>
</dbReference>
<keyword evidence="3" id="KW-0156">Chromatin regulator</keyword>
<comment type="caution">
    <text evidence="8">The sequence shown here is derived from an EMBL/GenBank/DDBJ whole genome shotgun (WGS) entry which is preliminary data.</text>
</comment>
<evidence type="ECO:0000256" key="5">
    <source>
        <dbReference type="ARBA" id="ARBA00023163"/>
    </source>
</evidence>
<keyword evidence="9" id="KW-1185">Reference proteome</keyword>
<feature type="region of interest" description="Disordered" evidence="7">
    <location>
        <begin position="155"/>
        <end position="298"/>
    </location>
</feature>
<dbReference type="GO" id="GO:0006325">
    <property type="term" value="P:chromatin organization"/>
    <property type="evidence" value="ECO:0007669"/>
    <property type="project" value="UniProtKB-KW"/>
</dbReference>
<dbReference type="GO" id="GO:0006357">
    <property type="term" value="P:regulation of transcription by RNA polymerase II"/>
    <property type="evidence" value="ECO:0007669"/>
    <property type="project" value="TreeGrafter"/>
</dbReference>
<evidence type="ECO:0000256" key="4">
    <source>
        <dbReference type="ARBA" id="ARBA00023015"/>
    </source>
</evidence>
<dbReference type="PANTHER" id="PTHR13581:SF5">
    <property type="entry name" value="MRG_MORF4L-BINDING PROTEIN"/>
    <property type="match status" value="1"/>
</dbReference>
<keyword evidence="4" id="KW-0805">Transcription regulation</keyword>
<reference evidence="8" key="1">
    <citation type="journal article" date="2020" name="Nat. Commun.">
        <title>Large-scale genome sequencing of mycorrhizal fungi provides insights into the early evolution of symbiotic traits.</title>
        <authorList>
            <person name="Miyauchi S."/>
            <person name="Kiss E."/>
            <person name="Kuo A."/>
            <person name="Drula E."/>
            <person name="Kohler A."/>
            <person name="Sanchez-Garcia M."/>
            <person name="Morin E."/>
            <person name="Andreopoulos B."/>
            <person name="Barry K.W."/>
            <person name="Bonito G."/>
            <person name="Buee M."/>
            <person name="Carver A."/>
            <person name="Chen C."/>
            <person name="Cichocki N."/>
            <person name="Clum A."/>
            <person name="Culley D."/>
            <person name="Crous P.W."/>
            <person name="Fauchery L."/>
            <person name="Girlanda M."/>
            <person name="Hayes R.D."/>
            <person name="Keri Z."/>
            <person name="LaButti K."/>
            <person name="Lipzen A."/>
            <person name="Lombard V."/>
            <person name="Magnuson J."/>
            <person name="Maillard F."/>
            <person name="Murat C."/>
            <person name="Nolan M."/>
            <person name="Ohm R.A."/>
            <person name="Pangilinan J."/>
            <person name="Pereira M.F."/>
            <person name="Perotto S."/>
            <person name="Peter M."/>
            <person name="Pfister S."/>
            <person name="Riley R."/>
            <person name="Sitrit Y."/>
            <person name="Stielow J.B."/>
            <person name="Szollosi G."/>
            <person name="Zifcakova L."/>
            <person name="Stursova M."/>
            <person name="Spatafora J.W."/>
            <person name="Tedersoo L."/>
            <person name="Vaario L.M."/>
            <person name="Yamada A."/>
            <person name="Yan M."/>
            <person name="Wang P."/>
            <person name="Xu J."/>
            <person name="Bruns T."/>
            <person name="Baldrian P."/>
            <person name="Vilgalys R."/>
            <person name="Dunand C."/>
            <person name="Henrissat B."/>
            <person name="Grigoriev I.V."/>
            <person name="Hibbett D."/>
            <person name="Nagy L.G."/>
            <person name="Martin F.M."/>
        </authorList>
    </citation>
    <scope>NUCLEOTIDE SEQUENCE</scope>
    <source>
        <strain evidence="8">UP504</strain>
    </source>
</reference>
<accession>A0A9P6B424</accession>
<dbReference type="GO" id="GO:0005634">
    <property type="term" value="C:nucleus"/>
    <property type="evidence" value="ECO:0007669"/>
    <property type="project" value="UniProtKB-SubCell"/>
</dbReference>
<evidence type="ECO:0000313" key="8">
    <source>
        <dbReference type="EMBL" id="KAF9517286.1"/>
    </source>
</evidence>
<dbReference type="GO" id="GO:0035267">
    <property type="term" value="C:NuA4 histone acetyltransferase complex"/>
    <property type="evidence" value="ECO:0007669"/>
    <property type="project" value="TreeGrafter"/>
</dbReference>
<dbReference type="Proteomes" id="UP000886523">
    <property type="component" value="Unassembled WGS sequence"/>
</dbReference>
<sequence length="324" mass="35102">MKVEDEMDGGNSFLDATLGELALFKAVAHARPAGAHRYFHIISIRQRIKETAGSEVSIEDLWKKIGSYWHLDAVESNELLEGDINDPDVSSPPLPSILEDDVPTPLNYGTVPPSTQYTSLNLNSHPHFRTEFELPYADFYALIAARRLSRTIEEASTHGGSELPDESEEEKPLATAAPRRSQSHSNVAGPSSSAAPAKAKKTQMEGLFGGGDSDSSELTQPDDDEESTYSARRSVMTNKDDDDDDELNILAGPVPGARRKREQTSDSLISKAGGTKKGSGTSGKASKPAAATTSKKKRKVAVTILCEQCRSRLAVGRRVYDKSL</sequence>
<organism evidence="8 9">
    <name type="scientific">Hydnum rufescens UP504</name>
    <dbReference type="NCBI Taxonomy" id="1448309"/>
    <lineage>
        <taxon>Eukaryota</taxon>
        <taxon>Fungi</taxon>
        <taxon>Dikarya</taxon>
        <taxon>Basidiomycota</taxon>
        <taxon>Agaricomycotina</taxon>
        <taxon>Agaricomycetes</taxon>
        <taxon>Cantharellales</taxon>
        <taxon>Hydnaceae</taxon>
        <taxon>Hydnum</taxon>
    </lineage>
</organism>
<evidence type="ECO:0000256" key="7">
    <source>
        <dbReference type="SAM" id="MobiDB-lite"/>
    </source>
</evidence>
<dbReference type="Pfam" id="PF07904">
    <property type="entry name" value="Eaf7"/>
    <property type="match status" value="1"/>
</dbReference>
<protein>
    <submittedName>
        <fullName evidence="8">Uncharacterized protein</fullName>
    </submittedName>
</protein>
<feature type="compositionally biased region" description="Polar residues" evidence="7">
    <location>
        <begin position="228"/>
        <end position="237"/>
    </location>
</feature>
<comment type="subcellular location">
    <subcellularLocation>
        <location evidence="1">Nucleus</location>
    </subcellularLocation>
</comment>
<evidence type="ECO:0000256" key="6">
    <source>
        <dbReference type="ARBA" id="ARBA00023242"/>
    </source>
</evidence>
<gene>
    <name evidence="8" type="ORF">BS47DRAFT_1390069</name>
</gene>
<evidence type="ECO:0000256" key="3">
    <source>
        <dbReference type="ARBA" id="ARBA00022853"/>
    </source>
</evidence>
<dbReference type="InterPro" id="IPR012423">
    <property type="entry name" value="Eaf7/MRGBP"/>
</dbReference>
<dbReference type="EMBL" id="MU128933">
    <property type="protein sequence ID" value="KAF9517286.1"/>
    <property type="molecule type" value="Genomic_DNA"/>
</dbReference>
<comment type="similarity">
    <text evidence="2">Belongs to the EAF7 family.</text>
</comment>
<name>A0A9P6B424_9AGAM</name>
<dbReference type="OrthoDB" id="5595141at2759"/>
<proteinExistence type="inferred from homology"/>
<dbReference type="AlphaFoldDB" id="A0A9P6B424"/>
<evidence type="ECO:0000313" key="9">
    <source>
        <dbReference type="Proteomes" id="UP000886523"/>
    </source>
</evidence>
<keyword evidence="6" id="KW-0539">Nucleus</keyword>
<evidence type="ECO:0000256" key="1">
    <source>
        <dbReference type="ARBA" id="ARBA00004123"/>
    </source>
</evidence>